<keyword evidence="2" id="KW-0169">Cobalamin biosynthesis</keyword>
<sequence length="247" mass="26230">MKVLLLGGTAEARQVAAWSAGEPGVEVVSSLAGRTADARLPEGEVRSGGFGGVDGLVGWLAEHQVNAVVDATHPFASTMTSHAAEAARAAGVPLLVLRRAGWREQVGDRWLWVDSAEEAALALAAVGSRAFLTIGRQGLSRFADAGLWMIARCVDPPNPIPSWCELILDRGPYDLHAELDLLRHHQIDVLVTKDSGGSMTSAKLEAARELGIPVVVIRRPALPSGVAAVETVDQVVDWLRDCRGRQG</sequence>
<dbReference type="NCBIfam" id="TIGR00715">
    <property type="entry name" value="precor6x_red"/>
    <property type="match status" value="1"/>
</dbReference>
<dbReference type="EMBL" id="BAAANE010000010">
    <property type="protein sequence ID" value="GAA1655781.1"/>
    <property type="molecule type" value="Genomic_DNA"/>
</dbReference>
<keyword evidence="3" id="KW-0560">Oxidoreductase</keyword>
<keyword evidence="5" id="KW-1185">Reference proteome</keyword>
<evidence type="ECO:0000256" key="1">
    <source>
        <dbReference type="ARBA" id="ARBA00004953"/>
    </source>
</evidence>
<dbReference type="PANTHER" id="PTHR36925:SF1">
    <property type="entry name" value="COBALT-PRECORRIN-6A REDUCTASE"/>
    <property type="match status" value="1"/>
</dbReference>
<organism evidence="4 5">
    <name type="scientific">Kribbella alba</name>
    <dbReference type="NCBI Taxonomy" id="190197"/>
    <lineage>
        <taxon>Bacteria</taxon>
        <taxon>Bacillati</taxon>
        <taxon>Actinomycetota</taxon>
        <taxon>Actinomycetes</taxon>
        <taxon>Propionibacteriales</taxon>
        <taxon>Kribbellaceae</taxon>
        <taxon>Kribbella</taxon>
    </lineage>
</organism>
<dbReference type="RefSeq" id="WP_344115225.1">
    <property type="nucleotide sequence ID" value="NZ_BAAANE010000010.1"/>
</dbReference>
<dbReference type="InterPro" id="IPR003723">
    <property type="entry name" value="Precorrin-6x_reduct"/>
</dbReference>
<gene>
    <name evidence="4" type="ORF">GCM10009744_55420</name>
</gene>
<evidence type="ECO:0000313" key="4">
    <source>
        <dbReference type="EMBL" id="GAA1655781.1"/>
    </source>
</evidence>
<evidence type="ECO:0000256" key="2">
    <source>
        <dbReference type="ARBA" id="ARBA00022573"/>
    </source>
</evidence>
<dbReference type="NCBIfam" id="NF005968">
    <property type="entry name" value="PRK08057.1-2"/>
    <property type="match status" value="1"/>
</dbReference>
<proteinExistence type="predicted"/>
<dbReference type="PROSITE" id="PS51014">
    <property type="entry name" value="COBK_CBIJ"/>
    <property type="match status" value="1"/>
</dbReference>
<name>A0ABN2FQM9_9ACTN</name>
<dbReference type="PANTHER" id="PTHR36925">
    <property type="entry name" value="COBALT-PRECORRIN-6A REDUCTASE"/>
    <property type="match status" value="1"/>
</dbReference>
<dbReference type="Pfam" id="PF02571">
    <property type="entry name" value="CbiJ"/>
    <property type="match status" value="1"/>
</dbReference>
<evidence type="ECO:0000313" key="5">
    <source>
        <dbReference type="Proteomes" id="UP001501319"/>
    </source>
</evidence>
<evidence type="ECO:0000256" key="3">
    <source>
        <dbReference type="ARBA" id="ARBA00023002"/>
    </source>
</evidence>
<protein>
    <submittedName>
        <fullName evidence="4">Cobalt-precorrin-6A reductase</fullName>
    </submittedName>
</protein>
<comment type="pathway">
    <text evidence="1">Cofactor biosynthesis; adenosylcobalamin biosynthesis.</text>
</comment>
<accession>A0ABN2FQM9</accession>
<comment type="caution">
    <text evidence="4">The sequence shown here is derived from an EMBL/GenBank/DDBJ whole genome shotgun (WGS) entry which is preliminary data.</text>
</comment>
<dbReference type="Proteomes" id="UP001501319">
    <property type="component" value="Unassembled WGS sequence"/>
</dbReference>
<reference evidence="4 5" key="1">
    <citation type="journal article" date="2019" name="Int. J. Syst. Evol. Microbiol.">
        <title>The Global Catalogue of Microorganisms (GCM) 10K type strain sequencing project: providing services to taxonomists for standard genome sequencing and annotation.</title>
        <authorList>
            <consortium name="The Broad Institute Genomics Platform"/>
            <consortium name="The Broad Institute Genome Sequencing Center for Infectious Disease"/>
            <person name="Wu L."/>
            <person name="Ma J."/>
        </authorList>
    </citation>
    <scope>NUCLEOTIDE SEQUENCE [LARGE SCALE GENOMIC DNA]</scope>
    <source>
        <strain evidence="4 5">JCM 14306</strain>
    </source>
</reference>